<evidence type="ECO:0000313" key="8">
    <source>
        <dbReference type="Proteomes" id="UP001501447"/>
    </source>
</evidence>
<dbReference type="InterPro" id="IPR015424">
    <property type="entry name" value="PyrdxlP-dep_Trfase"/>
</dbReference>
<reference evidence="7 8" key="1">
    <citation type="journal article" date="2019" name="Int. J. Syst. Evol. Microbiol.">
        <title>The Global Catalogue of Microorganisms (GCM) 10K type strain sequencing project: providing services to taxonomists for standard genome sequencing and annotation.</title>
        <authorList>
            <consortium name="The Broad Institute Genomics Platform"/>
            <consortium name="The Broad Institute Genome Sequencing Center for Infectious Disease"/>
            <person name="Wu L."/>
            <person name="Ma J."/>
        </authorList>
    </citation>
    <scope>NUCLEOTIDE SEQUENCE [LARGE SCALE GENOMIC DNA]</scope>
    <source>
        <strain evidence="7 8">JCM 16373</strain>
    </source>
</reference>
<comment type="caution">
    <text evidence="7">The sequence shown here is derived from an EMBL/GenBank/DDBJ whole genome shotgun (WGS) entry which is preliminary data.</text>
</comment>
<keyword evidence="8" id="KW-1185">Reference proteome</keyword>
<gene>
    <name evidence="7" type="ORF">GCM10009863_46840</name>
</gene>
<dbReference type="Proteomes" id="UP001501447">
    <property type="component" value="Unassembled WGS sequence"/>
</dbReference>
<evidence type="ECO:0000256" key="4">
    <source>
        <dbReference type="ARBA" id="ARBA00022679"/>
    </source>
</evidence>
<dbReference type="InterPro" id="IPR050596">
    <property type="entry name" value="AspAT/PAT-like"/>
</dbReference>
<protein>
    <submittedName>
        <fullName evidence="7">Aminotransferase class I/II-fold pyridoxal phosphate-dependent enzyme</fullName>
    </submittedName>
</protein>
<feature type="domain" description="Aminotransferase class I/classII large" evidence="6">
    <location>
        <begin position="74"/>
        <end position="349"/>
    </location>
</feature>
<evidence type="ECO:0000256" key="1">
    <source>
        <dbReference type="ARBA" id="ARBA00001933"/>
    </source>
</evidence>
<keyword evidence="4" id="KW-0808">Transferase</keyword>
<keyword evidence="3 7" id="KW-0032">Aminotransferase</keyword>
<evidence type="ECO:0000259" key="6">
    <source>
        <dbReference type="Pfam" id="PF00155"/>
    </source>
</evidence>
<dbReference type="EMBL" id="BAAARJ010000016">
    <property type="protein sequence ID" value="GAA2626626.1"/>
    <property type="molecule type" value="Genomic_DNA"/>
</dbReference>
<dbReference type="Pfam" id="PF00155">
    <property type="entry name" value="Aminotran_1_2"/>
    <property type="match status" value="1"/>
</dbReference>
<evidence type="ECO:0000313" key="7">
    <source>
        <dbReference type="EMBL" id="GAA2626626.1"/>
    </source>
</evidence>
<organism evidence="7 8">
    <name type="scientific">Streptomyces axinellae</name>
    <dbReference type="NCBI Taxonomy" id="552788"/>
    <lineage>
        <taxon>Bacteria</taxon>
        <taxon>Bacillati</taxon>
        <taxon>Actinomycetota</taxon>
        <taxon>Actinomycetes</taxon>
        <taxon>Kitasatosporales</taxon>
        <taxon>Streptomycetaceae</taxon>
        <taxon>Streptomyces</taxon>
    </lineage>
</organism>
<dbReference type="PANTHER" id="PTHR46383:SF1">
    <property type="entry name" value="ASPARTATE AMINOTRANSFERASE"/>
    <property type="match status" value="1"/>
</dbReference>
<name>A0ABN3QI68_9ACTN</name>
<dbReference type="GO" id="GO:0008483">
    <property type="term" value="F:transaminase activity"/>
    <property type="evidence" value="ECO:0007669"/>
    <property type="project" value="UniProtKB-KW"/>
</dbReference>
<keyword evidence="5" id="KW-0663">Pyridoxal phosphate</keyword>
<dbReference type="InterPro" id="IPR004839">
    <property type="entry name" value="Aminotransferase_I/II_large"/>
</dbReference>
<proteinExistence type="inferred from homology"/>
<comment type="cofactor">
    <cofactor evidence="1">
        <name>pyridoxal 5'-phosphate</name>
        <dbReference type="ChEBI" id="CHEBI:597326"/>
    </cofactor>
</comment>
<dbReference type="RefSeq" id="WP_344568315.1">
    <property type="nucleotide sequence ID" value="NZ_BAAARJ010000016.1"/>
</dbReference>
<dbReference type="PANTHER" id="PTHR46383">
    <property type="entry name" value="ASPARTATE AMINOTRANSFERASE"/>
    <property type="match status" value="1"/>
</dbReference>
<dbReference type="Gene3D" id="3.40.640.10">
    <property type="entry name" value="Type I PLP-dependent aspartate aminotransferase-like (Major domain)"/>
    <property type="match status" value="1"/>
</dbReference>
<evidence type="ECO:0000256" key="5">
    <source>
        <dbReference type="ARBA" id="ARBA00022898"/>
    </source>
</evidence>
<evidence type="ECO:0000256" key="3">
    <source>
        <dbReference type="ARBA" id="ARBA00022576"/>
    </source>
</evidence>
<comment type="similarity">
    <text evidence="2">Belongs to the class-I pyridoxal-phosphate-dependent aminotransferase family.</text>
</comment>
<evidence type="ECO:0000256" key="2">
    <source>
        <dbReference type="ARBA" id="ARBA00007441"/>
    </source>
</evidence>
<accession>A0ABN3QI68</accession>
<dbReference type="SUPFAM" id="SSF53383">
    <property type="entry name" value="PLP-dependent transferases"/>
    <property type="match status" value="1"/>
</dbReference>
<sequence length="410" mass="42188">MRRTEQGPDAAVREAACGYWQRRGMPTEPAQVAVAPGVSLLLLAVLAAADGDGPFDADGRGAASGAAWGGRAGSVLLPHPCSAWYPPQARLLGHSARTVPVPAECGGVPDPFALLETVRRARDEGDEPRLLIVSVADDVTGTAAPPELLHEVVEAATDEGLLLVSDETWRDTTHDPHGTVIVSPAEMFAGERAEAIVVLTGLGPTLLPPGLHAGIARFPSTGRGRALGEGVGQVLSALHTEVPEPVGAAAAEALREPEPLLARRGAAARLHGAFAGALHRAVIAAGAVCRPPRLGRQLYADFDQLRPLLAARGIADAAGLEAELVRRLGPYAEGGHRFGEEPGELRVRLTTDVLTGALTDAGWARPAGHAAGVGRSEVPADLDPLELPGAGGALAKVQSVLADLTDGSPQ</sequence>
<dbReference type="InterPro" id="IPR015421">
    <property type="entry name" value="PyrdxlP-dep_Trfase_major"/>
</dbReference>